<organism evidence="2 3">
    <name type="scientific">Novosphingobium album</name>
    <name type="common">ex Liu et al. 2023</name>
    <dbReference type="NCBI Taxonomy" id="3031130"/>
    <lineage>
        <taxon>Bacteria</taxon>
        <taxon>Pseudomonadati</taxon>
        <taxon>Pseudomonadota</taxon>
        <taxon>Alphaproteobacteria</taxon>
        <taxon>Sphingomonadales</taxon>
        <taxon>Sphingomonadaceae</taxon>
        <taxon>Novosphingobium</taxon>
    </lineage>
</organism>
<evidence type="ECO:0000313" key="3">
    <source>
        <dbReference type="Proteomes" id="UP001216253"/>
    </source>
</evidence>
<name>A0ABT5WWW3_9SPHN</name>
<sequence>MSFITILKELRKDDRGASAVEFGLICAMIVLGLIAAVRGVAEENSKMWNFVSDTSREATSK</sequence>
<keyword evidence="1" id="KW-0472">Membrane</keyword>
<evidence type="ECO:0000256" key="1">
    <source>
        <dbReference type="SAM" id="Phobius"/>
    </source>
</evidence>
<protein>
    <submittedName>
        <fullName evidence="2">Flp family type IVb pilin</fullName>
    </submittedName>
</protein>
<reference evidence="2 3" key="1">
    <citation type="submission" date="2023-03" db="EMBL/GenBank/DDBJ databases">
        <title>NovoSphingobium album sp. nov. isolated from polycyclic aromatic hydrocarbons- and heavy-metal polluted soil.</title>
        <authorList>
            <person name="Liu Z."/>
            <person name="Wang K."/>
        </authorList>
    </citation>
    <scope>NUCLEOTIDE SEQUENCE [LARGE SCALE GENOMIC DNA]</scope>
    <source>
        <strain evidence="2 3">H3SJ31-1</strain>
    </source>
</reference>
<keyword evidence="1" id="KW-1133">Transmembrane helix</keyword>
<dbReference type="EMBL" id="JARESE010000082">
    <property type="protein sequence ID" value="MDE8654352.1"/>
    <property type="molecule type" value="Genomic_DNA"/>
</dbReference>
<feature type="transmembrane region" description="Helical" evidence="1">
    <location>
        <begin position="20"/>
        <end position="41"/>
    </location>
</feature>
<comment type="caution">
    <text evidence="2">The sequence shown here is derived from an EMBL/GenBank/DDBJ whole genome shotgun (WGS) entry which is preliminary data.</text>
</comment>
<gene>
    <name evidence="2" type="ORF">PYV00_21900</name>
</gene>
<accession>A0ABT5WWW3</accession>
<dbReference type="Proteomes" id="UP001216253">
    <property type="component" value="Unassembled WGS sequence"/>
</dbReference>
<dbReference type="RefSeq" id="WP_275230463.1">
    <property type="nucleotide sequence ID" value="NZ_JARESE010000082.1"/>
</dbReference>
<proteinExistence type="predicted"/>
<keyword evidence="3" id="KW-1185">Reference proteome</keyword>
<keyword evidence="1" id="KW-0812">Transmembrane</keyword>
<evidence type="ECO:0000313" key="2">
    <source>
        <dbReference type="EMBL" id="MDE8654352.1"/>
    </source>
</evidence>